<feature type="compositionally biased region" description="Low complexity" evidence="4">
    <location>
        <begin position="473"/>
        <end position="484"/>
    </location>
</feature>
<reference evidence="7" key="1">
    <citation type="submission" date="2016-10" db="EMBL/GenBank/DDBJ databases">
        <authorList>
            <person name="Varghese N."/>
            <person name="Submissions S."/>
        </authorList>
    </citation>
    <scope>NUCLEOTIDE SEQUENCE [LARGE SCALE GENOMIC DNA]</scope>
    <source>
        <strain evidence="7">BP1-148</strain>
    </source>
</reference>
<dbReference type="Gene3D" id="1.25.40.10">
    <property type="entry name" value="Tetratricopeptide repeat domain"/>
    <property type="match status" value="4"/>
</dbReference>
<evidence type="ECO:0000256" key="2">
    <source>
        <dbReference type="ARBA" id="ARBA00022803"/>
    </source>
</evidence>
<dbReference type="InterPro" id="IPR051012">
    <property type="entry name" value="CellSynth/LPSAsmb/PSIAsmb"/>
</dbReference>
<sequence>MRRYSYILLMVVVSLLMTACSVQKNTAKSRFWQSFTAKYNTYYNGSQAYIDGSREKEKGNKDNFTEQLPLFTVGNKNSRSIGKGNFDRSIEKMEKTIKQHSIKAKPEWNKTRRKTAKDKEWLGRREYNPFLWKAWLMMGQAQYQKGEFEEAAATFSYMSRLYLTQPMENAIARAWLARCYTELDWIYDAEDVIRNMSRDSIHYRAQNDWDNVYAGYYLKTGEFEKAIPYLRKTIRHEHRKTQKAREWYIMGQIQTAIGKREEAYKAYQRVIRQNPPYELEFNARIAQTEVMAKGNYKKMISRLKRMARSDNNKDYLDQVYYAIGNIYLMQKDTTQAIAAYEKGNTKATRSGIEKGVLLLKLGDLYWVLEKYNDAQRCYGEAIGLLDKERDDYEMLSKRSKILDELVPFTDAVHLQDSLQELANMPEKDRLAAIDRVIEALKKKEKEERDKALEAEVERVQQKQGAVGNRNQATRPTTPQSTTPTNGQWYFYNQMAVNQGKQTFQKQWGKRENADDWQRTNKTVVGNLNMESAQEVPDSLGSLENPENPDVAESQDSLSAEADTLANDPHNREYYLAQIPFTDEQKAESDLIIMDGLYNAGVIFKDKLENYGLAEKQLTRLTYQYPTYEQMDKAWYHLFLLYSRKGQTDLADSCLARMKENYPESELTILLSNPYFEENARFGEHIEDSIYAATYDAFKEGRHDVITANAKLSAERFPLGENRPKFIFLNGLSLLDQGDASGCVAELKTVVEKYPKSEVSEMAGMIIKGVQEGRTLTGGTFDIDDFWSRRDLTMAQDSTSTDALSADRNVPFTFLLAFQPDSVNENQLLYEMARFNFSNFLVRNFDLEIERQQGFDRMMIRGFMNFDEAQQYARQLYQSDTMSRMLRHCRSLVISEHNLTLIGTRFSYKDYDEFYERTFMPLQISNEELLNIPPDLQIIDPEDAEPEVKEEEEETDDTDDFDLW</sequence>
<dbReference type="Proteomes" id="UP000198779">
    <property type="component" value="Unassembled WGS sequence"/>
</dbReference>
<dbReference type="InterPro" id="IPR019734">
    <property type="entry name" value="TPR_rpt"/>
</dbReference>
<feature type="region of interest" description="Disordered" evidence="4">
    <location>
        <begin position="534"/>
        <end position="557"/>
    </location>
</feature>
<evidence type="ECO:0000256" key="1">
    <source>
        <dbReference type="ARBA" id="ARBA00022737"/>
    </source>
</evidence>
<accession>A0A1G8AG13</accession>
<keyword evidence="5" id="KW-0732">Signal</keyword>
<evidence type="ECO:0000313" key="7">
    <source>
        <dbReference type="Proteomes" id="UP000198779"/>
    </source>
</evidence>
<dbReference type="PANTHER" id="PTHR45586:SF1">
    <property type="entry name" value="LIPOPOLYSACCHARIDE ASSEMBLY PROTEIN B"/>
    <property type="match status" value="1"/>
</dbReference>
<dbReference type="PANTHER" id="PTHR45586">
    <property type="entry name" value="TPR REPEAT-CONTAINING PROTEIN PA4667"/>
    <property type="match status" value="1"/>
</dbReference>
<dbReference type="Pfam" id="PF13174">
    <property type="entry name" value="TPR_6"/>
    <property type="match status" value="1"/>
</dbReference>
<feature type="region of interest" description="Disordered" evidence="4">
    <location>
        <begin position="458"/>
        <end position="485"/>
    </location>
</feature>
<protein>
    <submittedName>
        <fullName evidence="6">Outer membrane protein assembly factor BamD, BamD/ComL family</fullName>
    </submittedName>
</protein>
<dbReference type="PROSITE" id="PS51257">
    <property type="entry name" value="PROKAR_LIPOPROTEIN"/>
    <property type="match status" value="1"/>
</dbReference>
<keyword evidence="1" id="KW-0677">Repeat</keyword>
<evidence type="ECO:0000256" key="5">
    <source>
        <dbReference type="SAM" id="SignalP"/>
    </source>
</evidence>
<keyword evidence="2 3" id="KW-0802">TPR repeat</keyword>
<evidence type="ECO:0000256" key="3">
    <source>
        <dbReference type="PROSITE-ProRule" id="PRU00339"/>
    </source>
</evidence>
<dbReference type="PROSITE" id="PS50005">
    <property type="entry name" value="TPR"/>
    <property type="match status" value="1"/>
</dbReference>
<feature type="region of interest" description="Disordered" evidence="4">
    <location>
        <begin position="938"/>
        <end position="963"/>
    </location>
</feature>
<organism evidence="6 7">
    <name type="scientific">Prevotella communis</name>
    <dbReference type="NCBI Taxonomy" id="2913614"/>
    <lineage>
        <taxon>Bacteria</taxon>
        <taxon>Pseudomonadati</taxon>
        <taxon>Bacteroidota</taxon>
        <taxon>Bacteroidia</taxon>
        <taxon>Bacteroidales</taxon>
        <taxon>Prevotellaceae</taxon>
        <taxon>Prevotella</taxon>
    </lineage>
</organism>
<dbReference type="EMBL" id="FNCQ01000019">
    <property type="protein sequence ID" value="SDH19803.1"/>
    <property type="molecule type" value="Genomic_DNA"/>
</dbReference>
<dbReference type="AlphaFoldDB" id="A0A1G8AG13"/>
<evidence type="ECO:0000256" key="4">
    <source>
        <dbReference type="SAM" id="MobiDB-lite"/>
    </source>
</evidence>
<name>A0A1G8AG13_9BACT</name>
<dbReference type="Pfam" id="PF13181">
    <property type="entry name" value="TPR_8"/>
    <property type="match status" value="1"/>
</dbReference>
<dbReference type="STRING" id="645274.SAMN04487901_11941"/>
<feature type="signal peptide" evidence="5">
    <location>
        <begin position="1"/>
        <end position="19"/>
    </location>
</feature>
<gene>
    <name evidence="6" type="ORF">SAMN04487901_11941</name>
</gene>
<evidence type="ECO:0000313" key="6">
    <source>
        <dbReference type="EMBL" id="SDH19803.1"/>
    </source>
</evidence>
<feature type="compositionally biased region" description="Acidic residues" evidence="4">
    <location>
        <begin position="939"/>
        <end position="963"/>
    </location>
</feature>
<proteinExistence type="predicted"/>
<dbReference type="SMART" id="SM00028">
    <property type="entry name" value="TPR"/>
    <property type="match status" value="4"/>
</dbReference>
<dbReference type="RefSeq" id="WP_143010175.1">
    <property type="nucleotide sequence ID" value="NZ_FNCQ01000019.1"/>
</dbReference>
<keyword evidence="7" id="KW-1185">Reference proteome</keyword>
<feature type="repeat" description="TPR" evidence="3">
    <location>
        <begin position="244"/>
        <end position="277"/>
    </location>
</feature>
<feature type="chain" id="PRO_5011632255" evidence="5">
    <location>
        <begin position="20"/>
        <end position="963"/>
    </location>
</feature>
<dbReference type="InterPro" id="IPR011990">
    <property type="entry name" value="TPR-like_helical_dom_sf"/>
</dbReference>
<dbReference type="SUPFAM" id="SSF48452">
    <property type="entry name" value="TPR-like"/>
    <property type="match status" value="3"/>
</dbReference>